<evidence type="ECO:0000259" key="1">
    <source>
        <dbReference type="Pfam" id="PF13524"/>
    </source>
</evidence>
<dbReference type="EMBL" id="FTMX01000001">
    <property type="protein sequence ID" value="SIQ42412.1"/>
    <property type="molecule type" value="Genomic_DNA"/>
</dbReference>
<name>A0A9X8R545_9BACI</name>
<proteinExistence type="predicted"/>
<protein>
    <submittedName>
        <fullName evidence="2">Spore maturation protein CgeB</fullName>
    </submittedName>
</protein>
<comment type="caution">
    <text evidence="2">The sequence shown here is derived from an EMBL/GenBank/DDBJ whole genome shotgun (WGS) entry which is preliminary data.</text>
</comment>
<organism evidence="2 3">
    <name type="scientific">Peribacillus simplex</name>
    <dbReference type="NCBI Taxonomy" id="1478"/>
    <lineage>
        <taxon>Bacteria</taxon>
        <taxon>Bacillati</taxon>
        <taxon>Bacillota</taxon>
        <taxon>Bacilli</taxon>
        <taxon>Bacillales</taxon>
        <taxon>Bacillaceae</taxon>
        <taxon>Peribacillus</taxon>
    </lineage>
</organism>
<sequence>MLNILVLDYDFTHSYYKNSFYLWDELKKLTNCVLLTPTQYNPVMKLDEIVDMCPFKPDFIIINEFVNFHHDWSLEGLEKVNIPIGYMPHDIDASVDIRREYLHQNKISLIFPLYKSSFLRLYPEFADKLRWLPHHVNTEIFKDYNLVKDMDALLIGRVKQSYYSLRKKILEKMNGHPGFVHYVHPSDQNSSKVSWVEGEEYARLINQSKIFFSCCSTLKYPLLKYFETLSSRTLLLADTCSDLTELGFNPGEHFVEIDEHNFYEKFIYYVNNETERNRIATNGYHFIRSHHSTAIRAQQLVSYINAFLGRTD</sequence>
<evidence type="ECO:0000313" key="2">
    <source>
        <dbReference type="EMBL" id="SIQ42412.1"/>
    </source>
</evidence>
<dbReference type="InterPro" id="IPR055259">
    <property type="entry name" value="YkvP/CgeB_Glyco_trans-like"/>
</dbReference>
<dbReference type="SUPFAM" id="SSF53756">
    <property type="entry name" value="UDP-Glycosyltransferase/glycogen phosphorylase"/>
    <property type="match status" value="1"/>
</dbReference>
<reference evidence="2 3" key="1">
    <citation type="submission" date="2017-01" db="EMBL/GenBank/DDBJ databases">
        <authorList>
            <person name="Varghese N."/>
            <person name="Submissions S."/>
        </authorList>
    </citation>
    <scope>NUCLEOTIDE SEQUENCE [LARGE SCALE GENOMIC DNA]</scope>
    <source>
        <strain evidence="2 3">RUG2-6</strain>
    </source>
</reference>
<dbReference type="AlphaFoldDB" id="A0A9X8R545"/>
<feature type="domain" description="Spore protein YkvP/CgeB glycosyl transferase-like" evidence="1">
    <location>
        <begin position="167"/>
        <end position="301"/>
    </location>
</feature>
<dbReference type="Pfam" id="PF13524">
    <property type="entry name" value="Glyco_trans_1_2"/>
    <property type="match status" value="1"/>
</dbReference>
<evidence type="ECO:0000313" key="3">
    <source>
        <dbReference type="Proteomes" id="UP000185829"/>
    </source>
</evidence>
<accession>A0A9X8R545</accession>
<dbReference type="RefSeq" id="WP_076365876.1">
    <property type="nucleotide sequence ID" value="NZ_FTMX01000001.1"/>
</dbReference>
<gene>
    <name evidence="2" type="ORF">SAMN05878482_1011183</name>
</gene>
<dbReference type="Proteomes" id="UP000185829">
    <property type="component" value="Unassembled WGS sequence"/>
</dbReference>